<keyword evidence="4" id="KW-1185">Reference proteome</keyword>
<dbReference type="EMBL" id="JAIGNO010000011">
    <property type="protein sequence ID" value="MBX7483653.1"/>
    <property type="molecule type" value="Genomic_DNA"/>
</dbReference>
<dbReference type="InterPro" id="IPR001173">
    <property type="entry name" value="Glyco_trans_2-like"/>
</dbReference>
<keyword evidence="1" id="KW-1133">Transmembrane helix</keyword>
<feature type="transmembrane region" description="Helical" evidence="1">
    <location>
        <begin position="271"/>
        <end position="287"/>
    </location>
</feature>
<feature type="domain" description="Glycosyltransferase 2-like" evidence="2">
    <location>
        <begin position="8"/>
        <end position="132"/>
    </location>
</feature>
<proteinExistence type="predicted"/>
<evidence type="ECO:0000259" key="2">
    <source>
        <dbReference type="Pfam" id="PF00535"/>
    </source>
</evidence>
<dbReference type="PANTHER" id="PTHR43646:SF3">
    <property type="entry name" value="SLR1566 PROTEIN"/>
    <property type="match status" value="1"/>
</dbReference>
<dbReference type="Gene3D" id="3.90.550.10">
    <property type="entry name" value="Spore Coat Polysaccharide Biosynthesis Protein SpsA, Chain A"/>
    <property type="match status" value="1"/>
</dbReference>
<dbReference type="Pfam" id="PF00535">
    <property type="entry name" value="Glycos_transf_2"/>
    <property type="match status" value="1"/>
</dbReference>
<reference evidence="3 4" key="1">
    <citation type="submission" date="2021-08" db="EMBL/GenBank/DDBJ databases">
        <title>Comparative Genomics Analysis of the Genus Qipengyuania Reveals Extensive Genetic Diversity and Metabolic Versatility, Including the Description of Fifteen Novel Species.</title>
        <authorList>
            <person name="Liu Y."/>
        </authorList>
    </citation>
    <scope>NUCLEOTIDE SEQUENCE [LARGE SCALE GENOMIC DNA]</scope>
    <source>
        <strain evidence="3 4">6D47A</strain>
    </source>
</reference>
<dbReference type="Proteomes" id="UP000755104">
    <property type="component" value="Unassembled WGS sequence"/>
</dbReference>
<organism evidence="3 4">
    <name type="scientific">Qipengyuania qiaonensis</name>
    <dbReference type="NCBI Taxonomy" id="2867240"/>
    <lineage>
        <taxon>Bacteria</taxon>
        <taxon>Pseudomonadati</taxon>
        <taxon>Pseudomonadota</taxon>
        <taxon>Alphaproteobacteria</taxon>
        <taxon>Sphingomonadales</taxon>
        <taxon>Erythrobacteraceae</taxon>
        <taxon>Qipengyuania</taxon>
    </lineage>
</organism>
<dbReference type="InterPro" id="IPR029044">
    <property type="entry name" value="Nucleotide-diphossugar_trans"/>
</dbReference>
<sequence length="337" mass="36661">MKSQGLLVVIPCLNEIDNLPRILAQLRADDLAAAIVVADGGSTDGSRELVEQIAADCDRIRLLDNPARLQSAGVNLAIRTFGRDYRRFVRIDAHCVYPDDYLAGLIDAAESSGAQSVVVPMATLAHDGFQEAVATAQNSRLGTGGSAHRSGDRSGWVEHGHHALMDVGAFVDAGGYCEAMACNEDAEFDHRLALCGGRIWLERTCEIGYYPRTTPLALARQYWRYGIGRAQNVLRHRMKLRVRQMMPLSVAPSLLLLPFVAVHWIFGIPAALWFGACIIGGLALGIMRRRIWALPSGIAAAIMHASWSAGFMFAWLGRARLGDACYGFPKASSAHFS</sequence>
<gene>
    <name evidence="3" type="ORF">K3174_14045</name>
</gene>
<evidence type="ECO:0000313" key="3">
    <source>
        <dbReference type="EMBL" id="MBX7483653.1"/>
    </source>
</evidence>
<keyword evidence="1" id="KW-0812">Transmembrane</keyword>
<evidence type="ECO:0000313" key="4">
    <source>
        <dbReference type="Proteomes" id="UP000755104"/>
    </source>
</evidence>
<dbReference type="CDD" id="cd02525">
    <property type="entry name" value="Succinoglycan_BP_ExoA"/>
    <property type="match status" value="1"/>
</dbReference>
<comment type="caution">
    <text evidence="3">The sequence shown here is derived from an EMBL/GenBank/DDBJ whole genome shotgun (WGS) entry which is preliminary data.</text>
</comment>
<feature type="transmembrane region" description="Helical" evidence="1">
    <location>
        <begin position="294"/>
        <end position="316"/>
    </location>
</feature>
<dbReference type="PANTHER" id="PTHR43646">
    <property type="entry name" value="GLYCOSYLTRANSFERASE"/>
    <property type="match status" value="1"/>
</dbReference>
<evidence type="ECO:0000256" key="1">
    <source>
        <dbReference type="SAM" id="Phobius"/>
    </source>
</evidence>
<keyword evidence="1" id="KW-0472">Membrane</keyword>
<name>A0ABS7J8L7_9SPHN</name>
<dbReference type="RefSeq" id="WP_221559680.1">
    <property type="nucleotide sequence ID" value="NZ_JAIGNO010000011.1"/>
</dbReference>
<dbReference type="SUPFAM" id="SSF53448">
    <property type="entry name" value="Nucleotide-diphospho-sugar transferases"/>
    <property type="match status" value="1"/>
</dbReference>
<protein>
    <submittedName>
        <fullName evidence="3">Glycosyltransferase family 2 protein</fullName>
    </submittedName>
</protein>
<accession>A0ABS7J8L7</accession>